<evidence type="ECO:0000256" key="1">
    <source>
        <dbReference type="ARBA" id="ARBA00022679"/>
    </source>
</evidence>
<reference evidence="4" key="2">
    <citation type="submission" date="2023-01" db="EMBL/GenBank/DDBJ databases">
        <authorList>
            <person name="Sun Q."/>
            <person name="Evtushenko L."/>
        </authorList>
    </citation>
    <scope>NUCLEOTIDE SEQUENCE</scope>
    <source>
        <strain evidence="4">VKM Ac-1321</strain>
    </source>
</reference>
<gene>
    <name evidence="4" type="ORF">GCM10017581_019310</name>
</gene>
<dbReference type="SUPFAM" id="SSF55729">
    <property type="entry name" value="Acyl-CoA N-acyltransferases (Nat)"/>
    <property type="match status" value="1"/>
</dbReference>
<keyword evidence="2" id="KW-0012">Acyltransferase</keyword>
<dbReference type="InterPro" id="IPR000182">
    <property type="entry name" value="GNAT_dom"/>
</dbReference>
<proteinExistence type="predicted"/>
<reference evidence="4" key="1">
    <citation type="journal article" date="2014" name="Int. J. Syst. Evol. Microbiol.">
        <title>Complete genome sequence of Corynebacterium casei LMG S-19264T (=DSM 44701T), isolated from a smear-ripened cheese.</title>
        <authorList>
            <consortium name="US DOE Joint Genome Institute (JGI-PGF)"/>
            <person name="Walter F."/>
            <person name="Albersmeier A."/>
            <person name="Kalinowski J."/>
            <person name="Ruckert C."/>
        </authorList>
    </citation>
    <scope>NUCLEOTIDE SEQUENCE</scope>
    <source>
        <strain evidence="4">VKM Ac-1321</strain>
    </source>
</reference>
<dbReference type="Pfam" id="PF00583">
    <property type="entry name" value="Acetyltransf_1"/>
    <property type="match status" value="1"/>
</dbReference>
<protein>
    <recommendedName>
        <fullName evidence="3">N-acetyltransferase domain-containing protein</fullName>
    </recommendedName>
</protein>
<evidence type="ECO:0000313" key="5">
    <source>
        <dbReference type="Proteomes" id="UP001143480"/>
    </source>
</evidence>
<dbReference type="InterPro" id="IPR016181">
    <property type="entry name" value="Acyl_CoA_acyltransferase"/>
</dbReference>
<dbReference type="AlphaFoldDB" id="A0A9W6NKJ8"/>
<keyword evidence="1" id="KW-0808">Transferase</keyword>
<organism evidence="4 5">
    <name type="scientific">Dactylosporangium matsuzakiense</name>
    <dbReference type="NCBI Taxonomy" id="53360"/>
    <lineage>
        <taxon>Bacteria</taxon>
        <taxon>Bacillati</taxon>
        <taxon>Actinomycetota</taxon>
        <taxon>Actinomycetes</taxon>
        <taxon>Micromonosporales</taxon>
        <taxon>Micromonosporaceae</taxon>
        <taxon>Dactylosporangium</taxon>
    </lineage>
</organism>
<accession>A0A9W6NKJ8</accession>
<dbReference type="EMBL" id="BSFP01000007">
    <property type="protein sequence ID" value="GLL00191.1"/>
    <property type="molecule type" value="Genomic_DNA"/>
</dbReference>
<sequence length="158" mass="17355">MTADVLHSYRQQVARGVRRLAPDDTDQVARLLESDGHPQAETNIAERLQRWCEHPDGAAFVWDERGRLLGVIAAHVIPSFEVDGAWLRVVALAVAESARGRGIGTSLVAAAETFGLMRGCSSVEATSLRTREGAHAFYRALGYQDRTDAAGRFQRRLP</sequence>
<feature type="domain" description="N-acetyltransferase" evidence="3">
    <location>
        <begin position="15"/>
        <end position="158"/>
    </location>
</feature>
<dbReference type="RefSeq" id="WP_223101483.1">
    <property type="nucleotide sequence ID" value="NZ_BAAAXA010000003.1"/>
</dbReference>
<evidence type="ECO:0000259" key="3">
    <source>
        <dbReference type="PROSITE" id="PS51186"/>
    </source>
</evidence>
<keyword evidence="5" id="KW-1185">Reference proteome</keyword>
<dbReference type="InterPro" id="IPR050832">
    <property type="entry name" value="Bact_Acetyltransf"/>
</dbReference>
<evidence type="ECO:0000256" key="2">
    <source>
        <dbReference type="ARBA" id="ARBA00023315"/>
    </source>
</evidence>
<dbReference type="PANTHER" id="PTHR43877">
    <property type="entry name" value="AMINOALKYLPHOSPHONATE N-ACETYLTRANSFERASE-RELATED-RELATED"/>
    <property type="match status" value="1"/>
</dbReference>
<comment type="caution">
    <text evidence="4">The sequence shown here is derived from an EMBL/GenBank/DDBJ whole genome shotgun (WGS) entry which is preliminary data.</text>
</comment>
<dbReference type="Gene3D" id="3.40.630.30">
    <property type="match status" value="1"/>
</dbReference>
<dbReference type="Proteomes" id="UP001143480">
    <property type="component" value="Unassembled WGS sequence"/>
</dbReference>
<dbReference type="GO" id="GO:0016747">
    <property type="term" value="F:acyltransferase activity, transferring groups other than amino-acyl groups"/>
    <property type="evidence" value="ECO:0007669"/>
    <property type="project" value="InterPro"/>
</dbReference>
<dbReference type="CDD" id="cd04301">
    <property type="entry name" value="NAT_SF"/>
    <property type="match status" value="1"/>
</dbReference>
<evidence type="ECO:0000313" key="4">
    <source>
        <dbReference type="EMBL" id="GLL00191.1"/>
    </source>
</evidence>
<name>A0A9W6NKJ8_9ACTN</name>
<dbReference type="PROSITE" id="PS51186">
    <property type="entry name" value="GNAT"/>
    <property type="match status" value="1"/>
</dbReference>
<dbReference type="PANTHER" id="PTHR43877:SF1">
    <property type="entry name" value="ACETYLTRANSFERASE"/>
    <property type="match status" value="1"/>
</dbReference>